<dbReference type="FunFam" id="3.10.410.10:FF:000001">
    <property type="entry name" value="Putative formate--tetrahydrofolate ligase"/>
    <property type="match status" value="1"/>
</dbReference>
<dbReference type="InParanoid" id="B9T077"/>
<evidence type="ECO:0000256" key="2">
    <source>
        <dbReference type="ARBA" id="ARBA00012295"/>
    </source>
</evidence>
<dbReference type="Proteomes" id="UP000008311">
    <property type="component" value="Unassembled WGS sequence"/>
</dbReference>
<dbReference type="InterPro" id="IPR027417">
    <property type="entry name" value="P-loop_NTPase"/>
</dbReference>
<evidence type="ECO:0000256" key="5">
    <source>
        <dbReference type="ARBA" id="ARBA00022741"/>
    </source>
</evidence>
<keyword evidence="8" id="KW-1185">Reference proteome</keyword>
<accession>B9T077</accession>
<dbReference type="eggNOG" id="ENOG502QSVW">
    <property type="taxonomic scope" value="Eukaryota"/>
</dbReference>
<dbReference type="GO" id="GO:0035999">
    <property type="term" value="P:tetrahydrofolate interconversion"/>
    <property type="evidence" value="ECO:0007669"/>
    <property type="project" value="UniProtKB-UniPathway"/>
</dbReference>
<dbReference type="InterPro" id="IPR020628">
    <property type="entry name" value="Formate_THF_ligase_CS"/>
</dbReference>
<dbReference type="GO" id="GO:0005524">
    <property type="term" value="F:ATP binding"/>
    <property type="evidence" value="ECO:0007669"/>
    <property type="project" value="UniProtKB-KW"/>
</dbReference>
<evidence type="ECO:0000313" key="7">
    <source>
        <dbReference type="EMBL" id="EEF30742.1"/>
    </source>
</evidence>
<dbReference type="PROSITE" id="PS00722">
    <property type="entry name" value="FTHFS_2"/>
    <property type="match status" value="1"/>
</dbReference>
<dbReference type="FunCoup" id="B9T077">
    <property type="interactions" value="2832"/>
</dbReference>
<dbReference type="Pfam" id="PF01268">
    <property type="entry name" value="FTHFS"/>
    <property type="match status" value="2"/>
</dbReference>
<reference evidence="8" key="1">
    <citation type="journal article" date="2010" name="Nat. Biotechnol.">
        <title>Draft genome sequence of the oilseed species Ricinus communis.</title>
        <authorList>
            <person name="Chan A.P."/>
            <person name="Crabtree J."/>
            <person name="Zhao Q."/>
            <person name="Lorenzi H."/>
            <person name="Orvis J."/>
            <person name="Puiu D."/>
            <person name="Melake-Berhan A."/>
            <person name="Jones K.M."/>
            <person name="Redman J."/>
            <person name="Chen G."/>
            <person name="Cahoon E.B."/>
            <person name="Gedil M."/>
            <person name="Stanke M."/>
            <person name="Haas B.J."/>
            <person name="Wortman J.R."/>
            <person name="Fraser-Liggett C.M."/>
            <person name="Ravel J."/>
            <person name="Rabinowicz P.D."/>
        </authorList>
    </citation>
    <scope>NUCLEOTIDE SEQUENCE [LARGE SCALE GENOMIC DNA]</scope>
    <source>
        <strain evidence="8">cv. Hale</strain>
    </source>
</reference>
<gene>
    <name evidence="7" type="ORF">RCOM_0769130</name>
</gene>
<proteinExistence type="predicted"/>
<dbReference type="UniPathway" id="UPA00193"/>
<dbReference type="Gene3D" id="3.40.50.300">
    <property type="entry name" value="P-loop containing nucleotide triphosphate hydrolases"/>
    <property type="match status" value="2"/>
</dbReference>
<dbReference type="FunFam" id="3.40.50.300:FF:000613">
    <property type="entry name" value="C-1-tetrahydrofolate synthase, cytoplasmic isoform X2"/>
    <property type="match status" value="1"/>
</dbReference>
<keyword evidence="3" id="KW-0554">One-carbon metabolism</keyword>
<dbReference type="STRING" id="3988.B9T077"/>
<dbReference type="EMBL" id="EQ974297">
    <property type="protein sequence ID" value="EEF30742.1"/>
    <property type="molecule type" value="Genomic_DNA"/>
</dbReference>
<dbReference type="GO" id="GO:0004329">
    <property type="term" value="F:formate-tetrahydrofolate ligase activity"/>
    <property type="evidence" value="ECO:0007669"/>
    <property type="project" value="UniProtKB-EC"/>
</dbReference>
<evidence type="ECO:0000256" key="6">
    <source>
        <dbReference type="ARBA" id="ARBA00022840"/>
    </source>
</evidence>
<name>B9T077_RICCO</name>
<protein>
    <recommendedName>
        <fullName evidence="2">formate--tetrahydrofolate ligase</fullName>
        <ecNumber evidence="2">6.3.4.3</ecNumber>
    </recommendedName>
</protein>
<comment type="pathway">
    <text evidence="1">One-carbon metabolism; tetrahydrofolate interconversion.</text>
</comment>
<evidence type="ECO:0000256" key="4">
    <source>
        <dbReference type="ARBA" id="ARBA00022598"/>
    </source>
</evidence>
<keyword evidence="6" id="KW-0067">ATP-binding</keyword>
<evidence type="ECO:0000256" key="1">
    <source>
        <dbReference type="ARBA" id="ARBA00004777"/>
    </source>
</evidence>
<dbReference type="AlphaFoldDB" id="B9T077"/>
<dbReference type="InterPro" id="IPR000559">
    <property type="entry name" value="Formate_THF_ligase"/>
</dbReference>
<evidence type="ECO:0000313" key="8">
    <source>
        <dbReference type="Proteomes" id="UP000008311"/>
    </source>
</evidence>
<dbReference type="Gene3D" id="3.10.410.10">
    <property type="entry name" value="Formyltetrahydrofolate synthetase, domain 3"/>
    <property type="match status" value="1"/>
</dbReference>
<evidence type="ECO:0000256" key="3">
    <source>
        <dbReference type="ARBA" id="ARBA00022563"/>
    </source>
</evidence>
<keyword evidence="4 7" id="KW-0436">Ligase</keyword>
<keyword evidence="5" id="KW-0547">Nucleotide-binding</keyword>
<sequence>MSSSSRTVRKLEVVSPVPADIDIANSVEPFHISQIANELNLSPNHYDLFGKYKAKVLLSVLDELEGTADGYYVVVGGITPTPLGEGKSTTTVGLCQALGAFLDKKTLEGTPVLVHAGPFANIAHGNSSIVADKIALKLVGPGGFVVTEAGFGADIGTEKFMNIKCRYSGLVPQCAIIVATIRALKMHGGGPEVVAGKPLDRAYTTENVALVEAGCVNLARHISNTKAYGVNVVVAVNMFSTDSEAELNAVKNAALAAGAFDAVVCTHHAHGGKGAVDLGIAVQRACENVTQPLKFLYPLDISIEEKIEAIARSYGASAVEYSEQAKKQIEMYSRQGFSGLPICMAKTQYSFSHNAAEKGAPSGFILPIRDVRASIGAGFIYPLVGTMSTMPGLPTRPCFYDIDVDTATGKVIGLS</sequence>
<organism evidence="7 8">
    <name type="scientific">Ricinus communis</name>
    <name type="common">Castor bean</name>
    <dbReference type="NCBI Taxonomy" id="3988"/>
    <lineage>
        <taxon>Eukaryota</taxon>
        <taxon>Viridiplantae</taxon>
        <taxon>Streptophyta</taxon>
        <taxon>Embryophyta</taxon>
        <taxon>Tracheophyta</taxon>
        <taxon>Spermatophyta</taxon>
        <taxon>Magnoliopsida</taxon>
        <taxon>eudicotyledons</taxon>
        <taxon>Gunneridae</taxon>
        <taxon>Pentapetalae</taxon>
        <taxon>rosids</taxon>
        <taxon>fabids</taxon>
        <taxon>Malpighiales</taxon>
        <taxon>Euphorbiaceae</taxon>
        <taxon>Acalyphoideae</taxon>
        <taxon>Acalypheae</taxon>
        <taxon>Ricinus</taxon>
    </lineage>
</organism>
<dbReference type="EC" id="6.3.4.3" evidence="2"/>
<dbReference type="SUPFAM" id="SSF52540">
    <property type="entry name" value="P-loop containing nucleoside triphosphate hydrolases"/>
    <property type="match status" value="2"/>
</dbReference>